<dbReference type="RefSeq" id="WP_110450620.1">
    <property type="nucleotide sequence ID" value="NZ_CP029479.1"/>
</dbReference>
<accession>A0A2Z3HNS7</accession>
<keyword evidence="1" id="KW-0472">Membrane</keyword>
<sequence>MTLFRIFLVAALGVITVYTAIVIANHGLNLFPAFFGDMAGMGWAGQFNLDFMFMLALSAIWTAWRNGFSAGGLGLAVVAFFGGMPFLCIYLLFLIARTGGDMRRVLLGDARA</sequence>
<keyword evidence="3" id="KW-1185">Reference proteome</keyword>
<dbReference type="AlphaFoldDB" id="A0A2Z3HNS7"/>
<gene>
    <name evidence="2" type="ORF">HYN04_09990</name>
</gene>
<feature type="transmembrane region" description="Helical" evidence="1">
    <location>
        <begin position="6"/>
        <end position="35"/>
    </location>
</feature>
<dbReference type="OrthoDB" id="279522at2"/>
<evidence type="ECO:0008006" key="4">
    <source>
        <dbReference type="Google" id="ProtNLM"/>
    </source>
</evidence>
<evidence type="ECO:0000313" key="2">
    <source>
        <dbReference type="EMBL" id="AWM78053.1"/>
    </source>
</evidence>
<feature type="transmembrane region" description="Helical" evidence="1">
    <location>
        <begin position="47"/>
        <end position="64"/>
    </location>
</feature>
<evidence type="ECO:0000313" key="3">
    <source>
        <dbReference type="Proteomes" id="UP000247763"/>
    </source>
</evidence>
<reference evidence="3" key="1">
    <citation type="submission" date="2018-05" db="EMBL/GenBank/DDBJ databases">
        <title>Genome sequencing of Phenylobacterium sp. HYN0004.</title>
        <authorList>
            <person name="Yi H."/>
            <person name="Baek C."/>
        </authorList>
    </citation>
    <scope>NUCLEOTIDE SEQUENCE [LARGE SCALE GENOMIC DNA]</scope>
    <source>
        <strain evidence="3">HYN0004</strain>
    </source>
</reference>
<organism evidence="2 3">
    <name type="scientific">Phenylobacterium parvum</name>
    <dbReference type="NCBI Taxonomy" id="2201350"/>
    <lineage>
        <taxon>Bacteria</taxon>
        <taxon>Pseudomonadati</taxon>
        <taxon>Pseudomonadota</taxon>
        <taxon>Alphaproteobacteria</taxon>
        <taxon>Caulobacterales</taxon>
        <taxon>Caulobacteraceae</taxon>
        <taxon>Phenylobacterium</taxon>
    </lineage>
</organism>
<proteinExistence type="predicted"/>
<dbReference type="EMBL" id="CP029479">
    <property type="protein sequence ID" value="AWM78053.1"/>
    <property type="molecule type" value="Genomic_DNA"/>
</dbReference>
<keyword evidence="1" id="KW-0812">Transmembrane</keyword>
<dbReference type="Proteomes" id="UP000247763">
    <property type="component" value="Chromosome"/>
</dbReference>
<evidence type="ECO:0000256" key="1">
    <source>
        <dbReference type="SAM" id="Phobius"/>
    </source>
</evidence>
<dbReference type="KEGG" id="phb:HYN04_09990"/>
<name>A0A2Z3HNS7_9CAUL</name>
<keyword evidence="1" id="KW-1133">Transmembrane helix</keyword>
<feature type="transmembrane region" description="Helical" evidence="1">
    <location>
        <begin position="70"/>
        <end position="96"/>
    </location>
</feature>
<protein>
    <recommendedName>
        <fullName evidence="4">DUF2834 domain-containing protein</fullName>
    </recommendedName>
</protein>